<evidence type="ECO:0000256" key="5">
    <source>
        <dbReference type="ARBA" id="ARBA00022692"/>
    </source>
</evidence>
<feature type="transmembrane region" description="Helical" evidence="12">
    <location>
        <begin position="218"/>
        <end position="238"/>
    </location>
</feature>
<dbReference type="PANTHER" id="PTHR15422:SF45">
    <property type="entry name" value="CYTOCHROME B561 DOMAIN-CONTAINING PROTEIN"/>
    <property type="match status" value="1"/>
</dbReference>
<dbReference type="CDD" id="cd08761">
    <property type="entry name" value="Cyt_b561_CYB561D2_like"/>
    <property type="match status" value="1"/>
</dbReference>
<dbReference type="Pfam" id="PF03188">
    <property type="entry name" value="Cytochrom_B561"/>
    <property type="match status" value="1"/>
</dbReference>
<keyword evidence="3" id="KW-0813">Transport</keyword>
<feature type="transmembrane region" description="Helical" evidence="12">
    <location>
        <begin position="75"/>
        <end position="93"/>
    </location>
</feature>
<evidence type="ECO:0000256" key="3">
    <source>
        <dbReference type="ARBA" id="ARBA00022448"/>
    </source>
</evidence>
<feature type="transmembrane region" description="Helical" evidence="12">
    <location>
        <begin position="190"/>
        <end position="212"/>
    </location>
</feature>
<feature type="transmembrane region" description="Helical" evidence="12">
    <location>
        <begin position="144"/>
        <end position="169"/>
    </location>
</feature>
<dbReference type="EC" id="7.2.1.3" evidence="11"/>
<name>A0ABP0G7G4_CLALP</name>
<dbReference type="SMART" id="SM00665">
    <property type="entry name" value="B561"/>
    <property type="match status" value="1"/>
</dbReference>
<evidence type="ECO:0000256" key="11">
    <source>
        <dbReference type="ARBA" id="ARBA00024225"/>
    </source>
</evidence>
<evidence type="ECO:0000256" key="6">
    <source>
        <dbReference type="ARBA" id="ARBA00022723"/>
    </source>
</evidence>
<keyword evidence="10 12" id="KW-0472">Membrane</keyword>
<proteinExistence type="predicted"/>
<dbReference type="InterPro" id="IPR045150">
    <property type="entry name" value="CYB561D1/2"/>
</dbReference>
<evidence type="ECO:0000256" key="7">
    <source>
        <dbReference type="ARBA" id="ARBA00022982"/>
    </source>
</evidence>
<reference evidence="14 15" key="1">
    <citation type="submission" date="2024-02" db="EMBL/GenBank/DDBJ databases">
        <authorList>
            <person name="Daric V."/>
            <person name="Darras S."/>
        </authorList>
    </citation>
    <scope>NUCLEOTIDE SEQUENCE [LARGE SCALE GENOMIC DNA]</scope>
</reference>
<feature type="transmembrane region" description="Helical" evidence="12">
    <location>
        <begin position="113"/>
        <end position="132"/>
    </location>
</feature>
<dbReference type="InterPro" id="IPR006593">
    <property type="entry name" value="Cyt_b561/ferric_Rdtase_TM"/>
</dbReference>
<keyword evidence="5 12" id="KW-0812">Transmembrane</keyword>
<gene>
    <name evidence="14" type="ORF">CVLEPA_LOCUS19836</name>
</gene>
<evidence type="ECO:0000256" key="9">
    <source>
        <dbReference type="ARBA" id="ARBA00023004"/>
    </source>
</evidence>
<dbReference type="Proteomes" id="UP001642483">
    <property type="component" value="Unassembled WGS sequence"/>
</dbReference>
<evidence type="ECO:0000256" key="4">
    <source>
        <dbReference type="ARBA" id="ARBA00022617"/>
    </source>
</evidence>
<evidence type="ECO:0000256" key="1">
    <source>
        <dbReference type="ARBA" id="ARBA00001970"/>
    </source>
</evidence>
<accession>A0ABP0G7G4</accession>
<keyword evidence="15" id="KW-1185">Reference proteome</keyword>
<comment type="subcellular location">
    <subcellularLocation>
        <location evidence="2">Membrane</location>
        <topology evidence="2">Multi-pass membrane protein</topology>
    </subcellularLocation>
</comment>
<evidence type="ECO:0000256" key="12">
    <source>
        <dbReference type="SAM" id="Phobius"/>
    </source>
</evidence>
<dbReference type="Gene3D" id="1.20.120.1770">
    <property type="match status" value="1"/>
</dbReference>
<feature type="domain" description="Cytochrome b561" evidence="13">
    <location>
        <begin position="44"/>
        <end position="245"/>
    </location>
</feature>
<protein>
    <recommendedName>
        <fullName evidence="11">ascorbate ferrireductase (transmembrane)</fullName>
        <ecNumber evidence="11">7.2.1.3</ecNumber>
    </recommendedName>
</protein>
<organism evidence="14 15">
    <name type="scientific">Clavelina lepadiformis</name>
    <name type="common">Light-bulb sea squirt</name>
    <name type="synonym">Ascidia lepadiformis</name>
    <dbReference type="NCBI Taxonomy" id="159417"/>
    <lineage>
        <taxon>Eukaryota</taxon>
        <taxon>Metazoa</taxon>
        <taxon>Chordata</taxon>
        <taxon>Tunicata</taxon>
        <taxon>Ascidiacea</taxon>
        <taxon>Aplousobranchia</taxon>
        <taxon>Clavelinidae</taxon>
        <taxon>Clavelina</taxon>
    </lineage>
</organism>
<keyword evidence="7" id="KW-0249">Electron transport</keyword>
<keyword evidence="6" id="KW-0479">Metal-binding</keyword>
<comment type="caution">
    <text evidence="14">The sequence shown here is derived from an EMBL/GenBank/DDBJ whole genome shotgun (WGS) entry which is preliminary data.</text>
</comment>
<sequence length="255" mass="28665">MKMSNSKHSKDSVDCEVAVGHSKEKLMKENHRKGDKILAALRTFSGMVAHIAAIGFTLFMFYISKPGTSLFSWHPALMSLSFMCLMVEAILVFNPESSLLLKASRKTKVRVHWTLQTCAVGCGLLGFLTIVLNKIQNNKEHFKSWHGMFGLITIIYCVVQAGFGVFLLYPQVAKKWNWKLIQLKVYHATFGLLGFTLVSVTIILSLFSNFVASNVEGFLWGLCFFCPAWCILIVMNQVTNTYLPITRRSGRTAPL</sequence>
<comment type="cofactor">
    <cofactor evidence="1">
        <name>heme b</name>
        <dbReference type="ChEBI" id="CHEBI:60344"/>
    </cofactor>
</comment>
<keyword evidence="8 12" id="KW-1133">Transmembrane helix</keyword>
<evidence type="ECO:0000256" key="8">
    <source>
        <dbReference type="ARBA" id="ARBA00022989"/>
    </source>
</evidence>
<dbReference type="EMBL" id="CAWYQH010000106">
    <property type="protein sequence ID" value="CAK8687770.1"/>
    <property type="molecule type" value="Genomic_DNA"/>
</dbReference>
<evidence type="ECO:0000259" key="13">
    <source>
        <dbReference type="PROSITE" id="PS50939"/>
    </source>
</evidence>
<evidence type="ECO:0000256" key="2">
    <source>
        <dbReference type="ARBA" id="ARBA00004141"/>
    </source>
</evidence>
<dbReference type="PROSITE" id="PS50939">
    <property type="entry name" value="CYTOCHROME_B561"/>
    <property type="match status" value="1"/>
</dbReference>
<keyword evidence="9" id="KW-0408">Iron</keyword>
<feature type="transmembrane region" description="Helical" evidence="12">
    <location>
        <begin position="37"/>
        <end position="63"/>
    </location>
</feature>
<evidence type="ECO:0000256" key="10">
    <source>
        <dbReference type="ARBA" id="ARBA00023136"/>
    </source>
</evidence>
<keyword evidence="4" id="KW-0349">Heme</keyword>
<dbReference type="PANTHER" id="PTHR15422">
    <property type="entry name" value="OS05G0565100 PROTEIN"/>
    <property type="match status" value="1"/>
</dbReference>
<evidence type="ECO:0000313" key="15">
    <source>
        <dbReference type="Proteomes" id="UP001642483"/>
    </source>
</evidence>
<evidence type="ECO:0000313" key="14">
    <source>
        <dbReference type="EMBL" id="CAK8687770.1"/>
    </source>
</evidence>